<proteinExistence type="inferred from homology"/>
<evidence type="ECO:0000256" key="6">
    <source>
        <dbReference type="SAM" id="Phobius"/>
    </source>
</evidence>
<dbReference type="STRING" id="201973.SAMN04488025_1251"/>
<sequence>MLVLIALRRVKTEKSGVPIVGSQQYHYPLSGDYARESVPASARRHWLSLSLIWIGGGIDLAGILLGTQIGLGMSFENAMIATFVGSLILAVVGALTCYVGSETGMSTAMLTRFVFGEYGARIASLIIGITGMGWFGVQTGFFAVSGQMIVKELAGVEVSMPVAALIGGLLMMSTAVIGYKAIEWLSVIAVPIMFGILVGILIVVIPSQSFWEAVHVEPVADTIPLGLGISLVTSLFLVGAIAAPDIGRWARSKKDSILAAVVGFLIGNSLMLVIAVIIAKYTSNAEFIQVMFGIGWGGLAAILFVLGTWTTNDNGLYSTGLALSVALPKWSRPTLVIVAGLIGTALAVFNIYDSFITFLTILSAFVSPIGGVFIAEYYLLNRQRFTMAFVRDKRIPRLYWHSIVVWVAATLVGLATSPASEGGFGLFQLTRIPALDAFLAAFILQWIVGSIVKRSNSKKAEETAESA</sequence>
<evidence type="ECO:0000313" key="8">
    <source>
        <dbReference type="Proteomes" id="UP000198661"/>
    </source>
</evidence>
<keyword evidence="4 6" id="KW-1133">Transmembrane helix</keyword>
<evidence type="ECO:0000256" key="4">
    <source>
        <dbReference type="ARBA" id="ARBA00022989"/>
    </source>
</evidence>
<keyword evidence="8" id="KW-1185">Reference proteome</keyword>
<dbReference type="GO" id="GO:0015209">
    <property type="term" value="F:cytosine transmembrane transporter activity"/>
    <property type="evidence" value="ECO:0007669"/>
    <property type="project" value="InterPro"/>
</dbReference>
<dbReference type="AlphaFoldDB" id="A0A1I2QN63"/>
<comment type="subcellular location">
    <subcellularLocation>
        <location evidence="1">Membrane</location>
        <topology evidence="1">Multi-pass membrane protein</topology>
    </subcellularLocation>
</comment>
<evidence type="ECO:0000256" key="1">
    <source>
        <dbReference type="ARBA" id="ARBA00004141"/>
    </source>
</evidence>
<feature type="transmembrane region" description="Helical" evidence="6">
    <location>
        <begin position="287"/>
        <end position="309"/>
    </location>
</feature>
<evidence type="ECO:0000256" key="2">
    <source>
        <dbReference type="ARBA" id="ARBA00008974"/>
    </source>
</evidence>
<accession>A0A1I2QN63</accession>
<feature type="transmembrane region" description="Helical" evidence="6">
    <location>
        <begin position="184"/>
        <end position="205"/>
    </location>
</feature>
<feature type="transmembrane region" description="Helical" evidence="6">
    <location>
        <begin position="330"/>
        <end position="349"/>
    </location>
</feature>
<dbReference type="Pfam" id="PF02133">
    <property type="entry name" value="Transp_cyt_pur"/>
    <property type="match status" value="1"/>
</dbReference>
<feature type="transmembrane region" description="Helical" evidence="6">
    <location>
        <begin position="46"/>
        <end position="66"/>
    </location>
</feature>
<dbReference type="Proteomes" id="UP000198661">
    <property type="component" value="Unassembled WGS sequence"/>
</dbReference>
<dbReference type="InterPro" id="IPR030191">
    <property type="entry name" value="CodB"/>
</dbReference>
<organism evidence="7 8">
    <name type="scientific">Planifilum fulgidum</name>
    <dbReference type="NCBI Taxonomy" id="201973"/>
    <lineage>
        <taxon>Bacteria</taxon>
        <taxon>Bacillati</taxon>
        <taxon>Bacillota</taxon>
        <taxon>Bacilli</taxon>
        <taxon>Bacillales</taxon>
        <taxon>Thermoactinomycetaceae</taxon>
        <taxon>Planifilum</taxon>
    </lineage>
</organism>
<reference evidence="7 8" key="1">
    <citation type="submission" date="2016-10" db="EMBL/GenBank/DDBJ databases">
        <authorList>
            <person name="de Groot N.N."/>
        </authorList>
    </citation>
    <scope>NUCLEOTIDE SEQUENCE [LARGE SCALE GENOMIC DNA]</scope>
    <source>
        <strain evidence="7 8">DSM 44945</strain>
    </source>
</reference>
<evidence type="ECO:0000256" key="3">
    <source>
        <dbReference type="ARBA" id="ARBA00022692"/>
    </source>
</evidence>
<feature type="transmembrane region" description="Helical" evidence="6">
    <location>
        <begin position="158"/>
        <end position="177"/>
    </location>
</feature>
<evidence type="ECO:0000313" key="7">
    <source>
        <dbReference type="EMBL" id="SFG29410.1"/>
    </source>
</evidence>
<dbReference type="GO" id="GO:0005886">
    <property type="term" value="C:plasma membrane"/>
    <property type="evidence" value="ECO:0007669"/>
    <property type="project" value="TreeGrafter"/>
</dbReference>
<feature type="transmembrane region" description="Helical" evidence="6">
    <location>
        <begin position="78"/>
        <end position="101"/>
    </location>
</feature>
<dbReference type="Gene3D" id="1.10.4160.10">
    <property type="entry name" value="Hydantoin permease"/>
    <property type="match status" value="1"/>
</dbReference>
<keyword evidence="3 6" id="KW-0812">Transmembrane</keyword>
<dbReference type="OrthoDB" id="9787279at2"/>
<evidence type="ECO:0000256" key="5">
    <source>
        <dbReference type="ARBA" id="ARBA00023136"/>
    </source>
</evidence>
<dbReference type="PANTHER" id="PTHR30569:SF0">
    <property type="entry name" value="CYTOSINE PERMEASE"/>
    <property type="match status" value="1"/>
</dbReference>
<feature type="transmembrane region" description="Helical" evidence="6">
    <location>
        <begin position="122"/>
        <end position="146"/>
    </location>
</feature>
<feature type="transmembrane region" description="Helical" evidence="6">
    <location>
        <begin position="256"/>
        <end position="281"/>
    </location>
</feature>
<dbReference type="InterPro" id="IPR001248">
    <property type="entry name" value="Pur-cyt_permease"/>
</dbReference>
<protein>
    <submittedName>
        <fullName evidence="7">Cytosine permease</fullName>
    </submittedName>
</protein>
<keyword evidence="5 6" id="KW-0472">Membrane</keyword>
<gene>
    <name evidence="7" type="ORF">SAMN04488025_1251</name>
</gene>
<name>A0A1I2QN63_9BACL</name>
<feature type="transmembrane region" description="Helical" evidence="6">
    <location>
        <begin position="355"/>
        <end position="378"/>
    </location>
</feature>
<feature type="transmembrane region" description="Helical" evidence="6">
    <location>
        <begin position="225"/>
        <end position="244"/>
    </location>
</feature>
<feature type="transmembrane region" description="Helical" evidence="6">
    <location>
        <begin position="432"/>
        <end position="452"/>
    </location>
</feature>
<dbReference type="PANTHER" id="PTHR30569">
    <property type="entry name" value="CYTOSINE TRANSPORTER CODB"/>
    <property type="match status" value="1"/>
</dbReference>
<dbReference type="CDD" id="cd11484">
    <property type="entry name" value="SLC-NCS1sbd_CobB-like"/>
    <property type="match status" value="1"/>
</dbReference>
<comment type="similarity">
    <text evidence="2">Belongs to the purine-cytosine permease (2.A.39) family.</text>
</comment>
<feature type="transmembrane region" description="Helical" evidence="6">
    <location>
        <begin position="398"/>
        <end position="420"/>
    </location>
</feature>
<dbReference type="EMBL" id="FOOK01000025">
    <property type="protein sequence ID" value="SFG29410.1"/>
    <property type="molecule type" value="Genomic_DNA"/>
</dbReference>